<feature type="transmembrane region" description="Helical" evidence="2">
    <location>
        <begin position="190"/>
        <end position="213"/>
    </location>
</feature>
<dbReference type="GO" id="GO:0005886">
    <property type="term" value="C:plasma membrane"/>
    <property type="evidence" value="ECO:0007669"/>
    <property type="project" value="TreeGrafter"/>
</dbReference>
<sequence>MSSNAAASRPPSVASALTESAAALVAQLSITLLGFMDAYFMAKLGVETLATMSYVTGFVILVNASFGGALQAFLIVGGGRLGSGDKPGFSHTARAAMRAGMLLCGVAYLTILAAISLLSSISSSAPRGALVLVVLLAPGILLNAACLVFRLKAMLLKAPAVLVAMSLSLVVAKFIALTLIFHLHPFSDHYPLAALAGSSFASALVCLAASWALDRWRFVQINLHRSDARAVAAFVKRIIVIGLPIGAVIVLEMSVLGIGQMIQTLLGVRFGAAFGLVIQFVLLAQTVAVALGQVTTIHVSIACNMRDRGALAQAVKIGVMSTALLHGVIAVATMAAPGAIIELILPQRLTADAALVDTLAGYLRYGAVCQLMLAMVVCLASILRGMDDLGHPIATIAINYLGLGVVLSAAVAYLTPLRDLGVWIGIAASLASSVTFLGLRVVGNVRRPELLQ</sequence>
<dbReference type="Proteomes" id="UP000192911">
    <property type="component" value="Unassembled WGS sequence"/>
</dbReference>
<dbReference type="EMBL" id="FXAH01000013">
    <property type="protein sequence ID" value="SMF64203.1"/>
    <property type="molecule type" value="Genomic_DNA"/>
</dbReference>
<proteinExistence type="predicted"/>
<keyword evidence="1" id="KW-0813">Transport</keyword>
<dbReference type="OrthoDB" id="9780160at2"/>
<evidence type="ECO:0000313" key="4">
    <source>
        <dbReference type="Proteomes" id="UP000192911"/>
    </source>
</evidence>
<dbReference type="AlphaFoldDB" id="A0A1X7G5A0"/>
<dbReference type="PANTHER" id="PTHR43298:SF2">
    <property type="entry name" value="FMN_FAD EXPORTER YEEO-RELATED"/>
    <property type="match status" value="1"/>
</dbReference>
<feature type="transmembrane region" description="Helical" evidence="2">
    <location>
        <begin position="234"/>
        <end position="258"/>
    </location>
</feature>
<feature type="transmembrane region" description="Helical" evidence="2">
    <location>
        <begin position="270"/>
        <end position="303"/>
    </location>
</feature>
<keyword evidence="2" id="KW-0472">Membrane</keyword>
<feature type="transmembrane region" description="Helical" evidence="2">
    <location>
        <begin position="420"/>
        <end position="442"/>
    </location>
</feature>
<keyword evidence="4" id="KW-1185">Reference proteome</keyword>
<feature type="transmembrane region" description="Helical" evidence="2">
    <location>
        <begin position="323"/>
        <end position="345"/>
    </location>
</feature>
<feature type="transmembrane region" description="Helical" evidence="2">
    <location>
        <begin position="128"/>
        <end position="149"/>
    </location>
</feature>
<evidence type="ECO:0000256" key="2">
    <source>
        <dbReference type="SAM" id="Phobius"/>
    </source>
</evidence>
<feature type="transmembrane region" description="Helical" evidence="2">
    <location>
        <begin position="54"/>
        <end position="78"/>
    </location>
</feature>
<reference evidence="4" key="1">
    <citation type="submission" date="2017-04" db="EMBL/GenBank/DDBJ databases">
        <authorList>
            <person name="Varghese N."/>
            <person name="Submissions S."/>
        </authorList>
    </citation>
    <scope>NUCLEOTIDE SEQUENCE [LARGE SCALE GENOMIC DNA]</scope>
    <source>
        <strain evidence="4">Ballard 720</strain>
    </source>
</reference>
<feature type="transmembrane region" description="Helical" evidence="2">
    <location>
        <begin position="161"/>
        <end position="184"/>
    </location>
</feature>
<feature type="transmembrane region" description="Helical" evidence="2">
    <location>
        <begin position="99"/>
        <end position="122"/>
    </location>
</feature>
<dbReference type="InterPro" id="IPR050222">
    <property type="entry name" value="MATE_MdtK"/>
</dbReference>
<dbReference type="RefSeq" id="WP_114718002.1">
    <property type="nucleotide sequence ID" value="NZ_BSQD01000007.1"/>
</dbReference>
<keyword evidence="2" id="KW-1133">Transmembrane helix</keyword>
<gene>
    <name evidence="3" type="ORF">SAMN06295900_113162</name>
</gene>
<feature type="transmembrane region" description="Helical" evidence="2">
    <location>
        <begin position="21"/>
        <end position="42"/>
    </location>
</feature>
<feature type="transmembrane region" description="Helical" evidence="2">
    <location>
        <begin position="365"/>
        <end position="383"/>
    </location>
</feature>
<keyword evidence="2" id="KW-0812">Transmembrane</keyword>
<feature type="transmembrane region" description="Helical" evidence="2">
    <location>
        <begin position="395"/>
        <end position="414"/>
    </location>
</feature>
<protein>
    <submittedName>
        <fullName evidence="3">Na+-driven multidrug efflux pump</fullName>
    </submittedName>
</protein>
<dbReference type="GeneID" id="95553301"/>
<accession>A0A1X7G5A0</accession>
<evidence type="ECO:0000313" key="3">
    <source>
        <dbReference type="EMBL" id="SMF64203.1"/>
    </source>
</evidence>
<dbReference type="PANTHER" id="PTHR43298">
    <property type="entry name" value="MULTIDRUG RESISTANCE PROTEIN NORM-RELATED"/>
    <property type="match status" value="1"/>
</dbReference>
<organism evidence="3 4">
    <name type="scientific">Trinickia caryophylli</name>
    <name type="common">Paraburkholderia caryophylli</name>
    <dbReference type="NCBI Taxonomy" id="28094"/>
    <lineage>
        <taxon>Bacteria</taxon>
        <taxon>Pseudomonadati</taxon>
        <taxon>Pseudomonadota</taxon>
        <taxon>Betaproteobacteria</taxon>
        <taxon>Burkholderiales</taxon>
        <taxon>Burkholderiaceae</taxon>
        <taxon>Trinickia</taxon>
    </lineage>
</organism>
<evidence type="ECO:0000256" key="1">
    <source>
        <dbReference type="ARBA" id="ARBA00022448"/>
    </source>
</evidence>
<dbReference type="STRING" id="28094.SAMN06295900_113162"/>
<name>A0A1X7G5A0_TRICW</name>